<organism evidence="2 3">
    <name type="scientific">Brachyspira murdochii</name>
    <dbReference type="NCBI Taxonomy" id="84378"/>
    <lineage>
        <taxon>Bacteria</taxon>
        <taxon>Pseudomonadati</taxon>
        <taxon>Spirochaetota</taxon>
        <taxon>Spirochaetia</taxon>
        <taxon>Brachyspirales</taxon>
        <taxon>Brachyspiraceae</taxon>
        <taxon>Brachyspira</taxon>
    </lineage>
</organism>
<dbReference type="EMBL" id="JJMJ01000096">
    <property type="protein sequence ID" value="PPS22217.1"/>
    <property type="molecule type" value="Genomic_DNA"/>
</dbReference>
<feature type="compositionally biased region" description="Acidic residues" evidence="1">
    <location>
        <begin position="80"/>
        <end position="105"/>
    </location>
</feature>
<evidence type="ECO:0000256" key="1">
    <source>
        <dbReference type="SAM" id="MobiDB-lite"/>
    </source>
</evidence>
<keyword evidence="3" id="KW-1185">Reference proteome</keyword>
<accession>A0ABX5B7S9</accession>
<protein>
    <submittedName>
        <fullName evidence="2">Uncharacterized protein</fullName>
    </submittedName>
</protein>
<feature type="compositionally biased region" description="Acidic residues" evidence="1">
    <location>
        <begin position="58"/>
        <end position="72"/>
    </location>
</feature>
<gene>
    <name evidence="2" type="ORF">DJ52_06150</name>
</gene>
<proteinExistence type="predicted"/>
<comment type="caution">
    <text evidence="2">The sequence shown here is derived from an EMBL/GenBank/DDBJ whole genome shotgun (WGS) entry which is preliminary data.</text>
</comment>
<name>A0ABX5B7S9_9SPIR</name>
<sequence length="172" mass="18931">MPKIEDLERLGSIAFLIGNKALPKEISQEDYDRFKSVFTDEHMASSIPSEDNGLPSIDDLDSLDLPDDEIVQEDNKSSDDLDLPDDLYGDDDSLNDLGALEDLDLYDNPKDDDKSLNNTDDLGLPEDLGNAENDKLSADVDNLDLPESDDKLSADVDNLDLPESDDKLSADV</sequence>
<evidence type="ECO:0000313" key="2">
    <source>
        <dbReference type="EMBL" id="PPS22217.1"/>
    </source>
</evidence>
<feature type="non-terminal residue" evidence="2">
    <location>
        <position position="172"/>
    </location>
</feature>
<reference evidence="2 3" key="1">
    <citation type="submission" date="2014-04" db="EMBL/GenBank/DDBJ databases">
        <title>Whole genome sequence of 'Brachyspira hampsonii' D13-03603F2.</title>
        <authorList>
            <person name="Patterson A.H."/>
            <person name="Chaban B."/>
            <person name="Fernando C."/>
            <person name="Harding J.C."/>
            <person name="Hill J.E."/>
        </authorList>
    </citation>
    <scope>NUCLEOTIDE SEQUENCE [LARGE SCALE GENOMIC DNA]</scope>
    <source>
        <strain evidence="2 3">D13-03603F2</strain>
    </source>
</reference>
<dbReference type="Proteomes" id="UP000238924">
    <property type="component" value="Unassembled WGS sequence"/>
</dbReference>
<evidence type="ECO:0000313" key="3">
    <source>
        <dbReference type="Proteomes" id="UP000238924"/>
    </source>
</evidence>
<feature type="region of interest" description="Disordered" evidence="1">
    <location>
        <begin position="42"/>
        <end position="172"/>
    </location>
</feature>